<dbReference type="InterPro" id="IPR050364">
    <property type="entry name" value="Cytochrome_P450_fung"/>
</dbReference>
<dbReference type="GO" id="GO:0016705">
    <property type="term" value="F:oxidoreductase activity, acting on paired donors, with incorporation or reduction of molecular oxygen"/>
    <property type="evidence" value="ECO:0007669"/>
    <property type="project" value="InterPro"/>
</dbReference>
<evidence type="ECO:0000313" key="8">
    <source>
        <dbReference type="EMBL" id="CAA7261118.1"/>
    </source>
</evidence>
<sequence length="126" mass="13848">MVPEFIESSVQDTNGSAVCRFLATCTVDTDIFHLNFAGTHVCVLATSEAASDLLEKHSSTYSGRPQQTMACELMGWDFSLALVPYDYPESLVSNLRRMAGETIMSIPYGLDVLPKNDPYIDTAEES</sequence>
<dbReference type="InterPro" id="IPR036396">
    <property type="entry name" value="Cyt_P450_sf"/>
</dbReference>
<evidence type="ECO:0000256" key="2">
    <source>
        <dbReference type="ARBA" id="ARBA00010617"/>
    </source>
</evidence>
<evidence type="ECO:0000256" key="1">
    <source>
        <dbReference type="ARBA" id="ARBA00001971"/>
    </source>
</evidence>
<keyword evidence="5" id="KW-0560">Oxidoreductase</keyword>
<dbReference type="GO" id="GO:0005506">
    <property type="term" value="F:iron ion binding"/>
    <property type="evidence" value="ECO:0007669"/>
    <property type="project" value="InterPro"/>
</dbReference>
<comment type="caution">
    <text evidence="8">The sequence shown here is derived from an EMBL/GenBank/DDBJ whole genome shotgun (WGS) entry which is preliminary data.</text>
</comment>
<dbReference type="Proteomes" id="UP000467700">
    <property type="component" value="Unassembled WGS sequence"/>
</dbReference>
<evidence type="ECO:0000256" key="6">
    <source>
        <dbReference type="ARBA" id="ARBA00023004"/>
    </source>
</evidence>
<evidence type="ECO:0000256" key="3">
    <source>
        <dbReference type="ARBA" id="ARBA00022617"/>
    </source>
</evidence>
<proteinExistence type="inferred from homology"/>
<name>A0A8S0WXB8_CYCAE</name>
<organism evidence="8 9">
    <name type="scientific">Cyclocybe aegerita</name>
    <name type="common">Black poplar mushroom</name>
    <name type="synonym">Agrocybe aegerita</name>
    <dbReference type="NCBI Taxonomy" id="1973307"/>
    <lineage>
        <taxon>Eukaryota</taxon>
        <taxon>Fungi</taxon>
        <taxon>Dikarya</taxon>
        <taxon>Basidiomycota</taxon>
        <taxon>Agaricomycotina</taxon>
        <taxon>Agaricomycetes</taxon>
        <taxon>Agaricomycetidae</taxon>
        <taxon>Agaricales</taxon>
        <taxon>Agaricineae</taxon>
        <taxon>Bolbitiaceae</taxon>
        <taxon>Cyclocybe</taxon>
    </lineage>
</organism>
<evidence type="ECO:0000256" key="4">
    <source>
        <dbReference type="ARBA" id="ARBA00022723"/>
    </source>
</evidence>
<keyword evidence="6" id="KW-0408">Iron</keyword>
<dbReference type="AlphaFoldDB" id="A0A8S0WXB8"/>
<keyword evidence="3" id="KW-0349">Heme</keyword>
<dbReference type="EMBL" id="CACVBS010000032">
    <property type="protein sequence ID" value="CAA7261118.1"/>
    <property type="molecule type" value="Genomic_DNA"/>
</dbReference>
<accession>A0A8S0WXB8</accession>
<dbReference type="Gene3D" id="1.10.630.10">
    <property type="entry name" value="Cytochrome P450"/>
    <property type="match status" value="1"/>
</dbReference>
<comment type="cofactor">
    <cofactor evidence="1">
        <name>heme</name>
        <dbReference type="ChEBI" id="CHEBI:30413"/>
    </cofactor>
</comment>
<evidence type="ECO:0000313" key="9">
    <source>
        <dbReference type="Proteomes" id="UP000467700"/>
    </source>
</evidence>
<evidence type="ECO:0000256" key="7">
    <source>
        <dbReference type="ARBA" id="ARBA00023033"/>
    </source>
</evidence>
<gene>
    <name evidence="8" type="ORF">AAE3_LOCUS3549</name>
</gene>
<dbReference type="PANTHER" id="PTHR46300:SF5">
    <property type="entry name" value="CYTOCHROME P450"/>
    <property type="match status" value="1"/>
</dbReference>
<comment type="similarity">
    <text evidence="2">Belongs to the cytochrome P450 family.</text>
</comment>
<dbReference type="OrthoDB" id="2789670at2759"/>
<dbReference type="PANTHER" id="PTHR46300">
    <property type="entry name" value="P450, PUTATIVE (EUROFUNG)-RELATED-RELATED"/>
    <property type="match status" value="1"/>
</dbReference>
<dbReference type="GO" id="GO:0020037">
    <property type="term" value="F:heme binding"/>
    <property type="evidence" value="ECO:0007669"/>
    <property type="project" value="InterPro"/>
</dbReference>
<reference evidence="8 9" key="1">
    <citation type="submission" date="2020-01" db="EMBL/GenBank/DDBJ databases">
        <authorList>
            <person name="Gupta K D."/>
        </authorList>
    </citation>
    <scope>NUCLEOTIDE SEQUENCE [LARGE SCALE GENOMIC DNA]</scope>
</reference>
<protein>
    <submittedName>
        <fullName evidence="8">Uncharacterized protein</fullName>
    </submittedName>
</protein>
<evidence type="ECO:0000256" key="5">
    <source>
        <dbReference type="ARBA" id="ARBA00023002"/>
    </source>
</evidence>
<dbReference type="GO" id="GO:0004497">
    <property type="term" value="F:monooxygenase activity"/>
    <property type="evidence" value="ECO:0007669"/>
    <property type="project" value="UniProtKB-KW"/>
</dbReference>
<keyword evidence="9" id="KW-1185">Reference proteome</keyword>
<keyword evidence="7" id="KW-0503">Monooxygenase</keyword>
<keyword evidence="4" id="KW-0479">Metal-binding</keyword>